<gene>
    <name evidence="3" type="ORF">C447_15926</name>
</gene>
<dbReference type="Proteomes" id="UP000011566">
    <property type="component" value="Unassembled WGS sequence"/>
</dbReference>
<protein>
    <submittedName>
        <fullName evidence="3">NADH dehydrogenase-like complex subunit J2</fullName>
    </submittedName>
</protein>
<dbReference type="EMBL" id="AOMB01000042">
    <property type="protein sequence ID" value="EMA36276.1"/>
    <property type="molecule type" value="Genomic_DNA"/>
</dbReference>
<proteinExistence type="predicted"/>
<comment type="caution">
    <text evidence="3">The sequence shown here is derived from an EMBL/GenBank/DDBJ whole genome shotgun (WGS) entry which is preliminary data.</text>
</comment>
<dbReference type="PATRIC" id="fig|1132509.6.peg.3702"/>
<feature type="region of interest" description="Disordered" evidence="1">
    <location>
        <begin position="101"/>
        <end position="131"/>
    </location>
</feature>
<evidence type="ECO:0000256" key="2">
    <source>
        <dbReference type="SAM" id="Phobius"/>
    </source>
</evidence>
<accession>M0LS22</accession>
<sequence>MTTRPHLKLGRHLLPGLVAVALFAVLAVTFLTESFPAPAGFPGGGSITASIGYALFNFDAGAYPAEGFLATFIIIALVLDVALDASVMLAKTEADGRIAGALRFRTNPEESGDADERDPQRSPARPDGGED</sequence>
<dbReference type="eggNOG" id="arCOG07914">
    <property type="taxonomic scope" value="Archaea"/>
</dbReference>
<evidence type="ECO:0000313" key="4">
    <source>
        <dbReference type="Proteomes" id="UP000011566"/>
    </source>
</evidence>
<dbReference type="RefSeq" id="WP_007695665.1">
    <property type="nucleotide sequence ID" value="NZ_AJRK01000384.1"/>
</dbReference>
<evidence type="ECO:0000313" key="3">
    <source>
        <dbReference type="EMBL" id="EMA36276.1"/>
    </source>
</evidence>
<dbReference type="AlphaFoldDB" id="M0LS22"/>
<keyword evidence="2" id="KW-1133">Transmembrane helix</keyword>
<name>M0LS22_9EURY</name>
<keyword evidence="2" id="KW-0472">Membrane</keyword>
<dbReference type="OrthoDB" id="214784at2157"/>
<keyword evidence="4" id="KW-1185">Reference proteome</keyword>
<feature type="transmembrane region" description="Helical" evidence="2">
    <location>
        <begin position="12"/>
        <end position="32"/>
    </location>
</feature>
<feature type="transmembrane region" description="Helical" evidence="2">
    <location>
        <begin position="68"/>
        <end position="90"/>
    </location>
</feature>
<organism evidence="3 4">
    <name type="scientific">Halococcus hamelinensis 100A6</name>
    <dbReference type="NCBI Taxonomy" id="1132509"/>
    <lineage>
        <taxon>Archaea</taxon>
        <taxon>Methanobacteriati</taxon>
        <taxon>Methanobacteriota</taxon>
        <taxon>Stenosarchaea group</taxon>
        <taxon>Halobacteria</taxon>
        <taxon>Halobacteriales</taxon>
        <taxon>Halococcaceae</taxon>
        <taxon>Halococcus</taxon>
    </lineage>
</organism>
<evidence type="ECO:0000256" key="1">
    <source>
        <dbReference type="SAM" id="MobiDB-lite"/>
    </source>
</evidence>
<reference evidence="3 4" key="1">
    <citation type="journal article" date="2014" name="PLoS Genet.">
        <title>Phylogenetically driven sequencing of extremely halophilic archaea reveals strategies for static and dynamic osmo-response.</title>
        <authorList>
            <person name="Becker E.A."/>
            <person name="Seitzer P.M."/>
            <person name="Tritt A."/>
            <person name="Larsen D."/>
            <person name="Krusor M."/>
            <person name="Yao A.I."/>
            <person name="Wu D."/>
            <person name="Madern D."/>
            <person name="Eisen J.A."/>
            <person name="Darling A.E."/>
            <person name="Facciotti M.T."/>
        </authorList>
    </citation>
    <scope>NUCLEOTIDE SEQUENCE [LARGE SCALE GENOMIC DNA]</scope>
    <source>
        <strain evidence="3 4">100A6</strain>
    </source>
</reference>
<keyword evidence="2" id="KW-0812">Transmembrane</keyword>